<proteinExistence type="predicted"/>
<evidence type="ECO:0000313" key="3">
    <source>
        <dbReference type="Proteomes" id="UP000238390"/>
    </source>
</evidence>
<protein>
    <submittedName>
        <fullName evidence="2">Uncharacterized protein</fullName>
    </submittedName>
</protein>
<dbReference type="AlphaFoldDB" id="A0A2R3IPP8"/>
<reference evidence="2 3" key="1">
    <citation type="submission" date="2018-02" db="EMBL/GenBank/DDBJ databases">
        <title>FDA/CDC Antimicrobial Resistant Isolate Bank Genome Sequencing.</title>
        <authorList>
            <person name="Benahmed F.H."/>
            <person name="Lutgring J.D."/>
            <person name="Yoo B."/>
            <person name="Machado M."/>
            <person name="Brown A."/>
            <person name="McAllister G."/>
            <person name="Perry A."/>
            <person name="Halpin A.L."/>
            <person name="Vavikolanu K."/>
            <person name="Ott S."/>
            <person name="Zhao X."/>
            <person name="Tallon L.J."/>
            <person name="Sadzewicz L."/>
            <person name="Aluvathingal J."/>
            <person name="Nadendla S."/>
            <person name="Voskania-kordi A."/>
            <person name="Simonyan V."/>
            <person name="Patel J."/>
            <person name="Shawar R.M."/>
        </authorList>
    </citation>
    <scope>NUCLEOTIDE SEQUENCE [LARGE SCALE GENOMIC DNA]</scope>
    <source>
        <strain evidence="2 3">AR_0356</strain>
    </source>
</reference>
<sequence>MHGWVSPRSRNGFASGRRGAHSLESIKSRAAGLAAAASFEC</sequence>
<accession>A0A2R3IPP8</accession>
<evidence type="ECO:0000313" key="2">
    <source>
        <dbReference type="EMBL" id="AVK03890.1"/>
    </source>
</evidence>
<evidence type="ECO:0000256" key="1">
    <source>
        <dbReference type="SAM" id="MobiDB-lite"/>
    </source>
</evidence>
<gene>
    <name evidence="2" type="ORF">CSB93_5526</name>
</gene>
<organism evidence="2 3">
    <name type="scientific">Pseudomonas paraeruginosa</name>
    <dbReference type="NCBI Taxonomy" id="2994495"/>
    <lineage>
        <taxon>Bacteria</taxon>
        <taxon>Pseudomonadati</taxon>
        <taxon>Pseudomonadota</taxon>
        <taxon>Gammaproteobacteria</taxon>
        <taxon>Pseudomonadales</taxon>
        <taxon>Pseudomonadaceae</taxon>
        <taxon>Pseudomonas</taxon>
    </lineage>
</organism>
<dbReference type="Proteomes" id="UP000238390">
    <property type="component" value="Chromosome"/>
</dbReference>
<feature type="region of interest" description="Disordered" evidence="1">
    <location>
        <begin position="1"/>
        <end position="20"/>
    </location>
</feature>
<dbReference type="EMBL" id="CP027169">
    <property type="protein sequence ID" value="AVK03890.1"/>
    <property type="molecule type" value="Genomic_DNA"/>
</dbReference>
<name>A0A2R3IPP8_9PSED</name>
<keyword evidence="3" id="KW-1185">Reference proteome</keyword>